<reference evidence="10" key="1">
    <citation type="submission" date="2017-11" db="EMBL/GenBank/DDBJ databases">
        <title>Three new genomes from thermophilic consortium.</title>
        <authorList>
            <person name="Quaggio R."/>
            <person name="Amgarten D."/>
            <person name="Setubal J.C."/>
        </authorList>
    </citation>
    <scope>NUCLEOTIDE SEQUENCE</scope>
    <source>
        <strain evidence="10">ZCTH01-B2</strain>
    </source>
</reference>
<evidence type="ECO:0000256" key="7">
    <source>
        <dbReference type="ARBA" id="ARBA00047943"/>
    </source>
</evidence>
<dbReference type="EMBL" id="PIUK01000271">
    <property type="protein sequence ID" value="MBY6277885.1"/>
    <property type="molecule type" value="Genomic_DNA"/>
</dbReference>
<dbReference type="PANTHER" id="PTHR43675:SF8">
    <property type="entry name" value="ARSENITE METHYLTRANSFERASE"/>
    <property type="match status" value="1"/>
</dbReference>
<keyword evidence="2" id="KW-0949">S-adenosyl-L-methionine</keyword>
<keyword evidence="1" id="KW-0808">Transferase</keyword>
<evidence type="ECO:0000256" key="5">
    <source>
        <dbReference type="ARBA" id="ARBA00034545"/>
    </source>
</evidence>
<name>A0A953IG33_SYMTR</name>
<dbReference type="InterPro" id="IPR026669">
    <property type="entry name" value="Arsenite_MeTrfase-like"/>
</dbReference>
<feature type="domain" description="Methyltransferase" evidence="9">
    <location>
        <begin position="93"/>
        <end position="239"/>
    </location>
</feature>
<dbReference type="EC" id="2.1.1.137" evidence="4"/>
<dbReference type="NCBIfam" id="NF008823">
    <property type="entry name" value="PRK11873.1"/>
    <property type="match status" value="1"/>
</dbReference>
<gene>
    <name evidence="10" type="primary">arsM</name>
    <name evidence="10" type="ORF">CWE10_17160</name>
</gene>
<organism evidence="10 11">
    <name type="scientific">Symbiobacterium thermophilum</name>
    <dbReference type="NCBI Taxonomy" id="2734"/>
    <lineage>
        <taxon>Bacteria</taxon>
        <taxon>Bacillati</taxon>
        <taxon>Bacillota</taxon>
        <taxon>Clostridia</taxon>
        <taxon>Eubacteriales</taxon>
        <taxon>Symbiobacteriaceae</taxon>
        <taxon>Symbiobacterium</taxon>
    </lineage>
</organism>
<evidence type="ECO:0000256" key="8">
    <source>
        <dbReference type="ARBA" id="ARBA00048428"/>
    </source>
</evidence>
<proteinExistence type="inferred from homology"/>
<evidence type="ECO:0000256" key="4">
    <source>
        <dbReference type="ARBA" id="ARBA00034521"/>
    </source>
</evidence>
<evidence type="ECO:0000259" key="9">
    <source>
        <dbReference type="Pfam" id="PF13847"/>
    </source>
</evidence>
<protein>
    <recommendedName>
        <fullName evidence="5">Arsenite methyltransferase</fullName>
        <ecNumber evidence="4">2.1.1.137</ecNumber>
    </recommendedName>
</protein>
<evidence type="ECO:0000256" key="3">
    <source>
        <dbReference type="ARBA" id="ARBA00034487"/>
    </source>
</evidence>
<sequence>MVEMDAHSLREAVRKRYAETARSTAGGAAGGCCGTQPREDELPVVGGCCCGTAVDVRGLGKILGYSDEELSAAPEGANLGLGCGNPQAIANLKPGETVLDLGCGAGFDCFLAARQVGESGRVIGVDMTPEMLSRARENARKGGYTNVEFRLGEIEHLPVADESVDVIISNCVLNLSPEKEQVFREAFRVLRPGGRLAVADMVSLAPLPPEVREDLALYAGCLAGAATVDELRAMLAEAGFVDIVIRPKDSDQLLEAWGTGESLQNQVFSAYIEARKPMK</sequence>
<evidence type="ECO:0000313" key="11">
    <source>
        <dbReference type="Proteomes" id="UP000732377"/>
    </source>
</evidence>
<dbReference type="SUPFAM" id="SSF53335">
    <property type="entry name" value="S-adenosyl-L-methionine-dependent methyltransferases"/>
    <property type="match status" value="1"/>
</dbReference>
<evidence type="ECO:0000256" key="6">
    <source>
        <dbReference type="ARBA" id="ARBA00047941"/>
    </source>
</evidence>
<dbReference type="InterPro" id="IPR025714">
    <property type="entry name" value="Methyltranfer_dom"/>
</dbReference>
<dbReference type="AlphaFoldDB" id="A0A953IG33"/>
<comment type="catalytic activity">
    <reaction evidence="6">
        <text>arsenic triglutathione + [thioredoxin]-dithiol + S-adenosyl-L-methionine + 2 H2O = methylarsonous acid + [thioredoxin]-disulfide + 3 glutathione + S-adenosyl-L-homocysteine + H(+)</text>
        <dbReference type="Rhea" id="RHEA:69460"/>
        <dbReference type="Rhea" id="RHEA-COMP:10698"/>
        <dbReference type="Rhea" id="RHEA-COMP:10700"/>
        <dbReference type="ChEBI" id="CHEBI:15377"/>
        <dbReference type="ChEBI" id="CHEBI:15378"/>
        <dbReference type="ChEBI" id="CHEBI:17826"/>
        <dbReference type="ChEBI" id="CHEBI:29950"/>
        <dbReference type="ChEBI" id="CHEBI:50058"/>
        <dbReference type="ChEBI" id="CHEBI:57856"/>
        <dbReference type="ChEBI" id="CHEBI:57925"/>
        <dbReference type="ChEBI" id="CHEBI:59789"/>
        <dbReference type="ChEBI" id="CHEBI:183640"/>
        <dbReference type="EC" id="2.1.1.137"/>
    </reaction>
</comment>
<dbReference type="PANTHER" id="PTHR43675">
    <property type="entry name" value="ARSENITE METHYLTRANSFERASE"/>
    <property type="match status" value="1"/>
</dbReference>
<comment type="catalytic activity">
    <reaction evidence="7">
        <text>arsenic triglutathione + 2 [thioredoxin]-dithiol + 2 S-adenosyl-L-methionine + H2O = dimethylarsinous acid + 2 [thioredoxin]-disulfide + 3 glutathione + 2 S-adenosyl-L-homocysteine + 2 H(+)</text>
        <dbReference type="Rhea" id="RHEA:69464"/>
        <dbReference type="Rhea" id="RHEA-COMP:10698"/>
        <dbReference type="Rhea" id="RHEA-COMP:10700"/>
        <dbReference type="ChEBI" id="CHEBI:15377"/>
        <dbReference type="ChEBI" id="CHEBI:15378"/>
        <dbReference type="ChEBI" id="CHEBI:23808"/>
        <dbReference type="ChEBI" id="CHEBI:29950"/>
        <dbReference type="ChEBI" id="CHEBI:50058"/>
        <dbReference type="ChEBI" id="CHEBI:57856"/>
        <dbReference type="ChEBI" id="CHEBI:57925"/>
        <dbReference type="ChEBI" id="CHEBI:59789"/>
        <dbReference type="ChEBI" id="CHEBI:183640"/>
        <dbReference type="EC" id="2.1.1.137"/>
    </reaction>
</comment>
<dbReference type="Gene3D" id="3.40.50.150">
    <property type="entry name" value="Vaccinia Virus protein VP39"/>
    <property type="match status" value="1"/>
</dbReference>
<evidence type="ECO:0000256" key="1">
    <source>
        <dbReference type="ARBA" id="ARBA00022679"/>
    </source>
</evidence>
<evidence type="ECO:0000256" key="2">
    <source>
        <dbReference type="ARBA" id="ARBA00022691"/>
    </source>
</evidence>
<accession>A0A953IG33</accession>
<comment type="caution">
    <text evidence="10">The sequence shown here is derived from an EMBL/GenBank/DDBJ whole genome shotgun (WGS) entry which is preliminary data.</text>
</comment>
<dbReference type="Pfam" id="PF13847">
    <property type="entry name" value="Methyltransf_31"/>
    <property type="match status" value="1"/>
</dbReference>
<evidence type="ECO:0000313" key="10">
    <source>
        <dbReference type="EMBL" id="MBY6277885.1"/>
    </source>
</evidence>
<dbReference type="CDD" id="cd02440">
    <property type="entry name" value="AdoMet_MTases"/>
    <property type="match status" value="1"/>
</dbReference>
<comment type="catalytic activity">
    <reaction evidence="8">
        <text>arsenic triglutathione + 3 [thioredoxin]-dithiol + 3 S-adenosyl-L-methionine = trimethylarsine + 3 [thioredoxin]-disulfide + 3 glutathione + 3 S-adenosyl-L-homocysteine + 3 H(+)</text>
        <dbReference type="Rhea" id="RHEA:69432"/>
        <dbReference type="Rhea" id="RHEA-COMP:10698"/>
        <dbReference type="Rhea" id="RHEA-COMP:10700"/>
        <dbReference type="ChEBI" id="CHEBI:15378"/>
        <dbReference type="ChEBI" id="CHEBI:27130"/>
        <dbReference type="ChEBI" id="CHEBI:29950"/>
        <dbReference type="ChEBI" id="CHEBI:50058"/>
        <dbReference type="ChEBI" id="CHEBI:57856"/>
        <dbReference type="ChEBI" id="CHEBI:57925"/>
        <dbReference type="ChEBI" id="CHEBI:59789"/>
        <dbReference type="ChEBI" id="CHEBI:183640"/>
        <dbReference type="EC" id="2.1.1.137"/>
    </reaction>
</comment>
<comment type="similarity">
    <text evidence="3">Belongs to the methyltransferase superfamily. Arsenite methyltransferase family.</text>
</comment>
<dbReference type="InterPro" id="IPR029063">
    <property type="entry name" value="SAM-dependent_MTases_sf"/>
</dbReference>
<dbReference type="Proteomes" id="UP000732377">
    <property type="component" value="Unassembled WGS sequence"/>
</dbReference>
<dbReference type="GO" id="GO:0030791">
    <property type="term" value="F:arsenite methyltransferase activity"/>
    <property type="evidence" value="ECO:0007669"/>
    <property type="project" value="UniProtKB-EC"/>
</dbReference>